<name>A0A8S3UUY3_MYTED</name>
<comment type="caution">
    <text evidence="2">The sequence shown here is derived from an EMBL/GenBank/DDBJ whole genome shotgun (WGS) entry which is preliminary data.</text>
</comment>
<protein>
    <submittedName>
        <fullName evidence="2">ICOSLG</fullName>
    </submittedName>
</protein>
<feature type="domain" description="Ig-like" evidence="1">
    <location>
        <begin position="121"/>
        <end position="204"/>
    </location>
</feature>
<gene>
    <name evidence="2" type="ORF">MEDL_61082</name>
</gene>
<sequence length="230" mass="26292">MIIFEGGTDTCIYAESGATTVLKCPITKNVDTMQWSYTNKSSKVVISDNNVTNPTWEEKSKFMVVVNILDELYELSITNLSKSDEKTYICWTQNKTFNTTSTNGNSSVKQIKFTLYLKKRPSQLLLADPVLNNTIEWVENLEITISCSSVDGVPKPNVFWIYHPDIFVTESNDIGWSNITFTPTRHYNEQVYICKAEYDMLPISLNETVILNVLYKPVITITRWPKGVIF</sequence>
<dbReference type="Gene3D" id="2.60.40.10">
    <property type="entry name" value="Immunoglobulins"/>
    <property type="match status" value="2"/>
</dbReference>
<dbReference type="Proteomes" id="UP000683360">
    <property type="component" value="Unassembled WGS sequence"/>
</dbReference>
<feature type="domain" description="Ig-like" evidence="1">
    <location>
        <begin position="1"/>
        <end position="109"/>
    </location>
</feature>
<dbReference type="InterPro" id="IPR013106">
    <property type="entry name" value="Ig_V-set"/>
</dbReference>
<accession>A0A8S3UUY3</accession>
<dbReference type="PROSITE" id="PS50835">
    <property type="entry name" value="IG_LIKE"/>
    <property type="match status" value="2"/>
</dbReference>
<dbReference type="EMBL" id="CAJPWZ010002969">
    <property type="protein sequence ID" value="CAG2249340.1"/>
    <property type="molecule type" value="Genomic_DNA"/>
</dbReference>
<dbReference type="AlphaFoldDB" id="A0A8S3UUY3"/>
<keyword evidence="3" id="KW-1185">Reference proteome</keyword>
<dbReference type="InterPro" id="IPR003599">
    <property type="entry name" value="Ig_sub"/>
</dbReference>
<dbReference type="SUPFAM" id="SSF48726">
    <property type="entry name" value="Immunoglobulin"/>
    <property type="match status" value="2"/>
</dbReference>
<dbReference type="PANTHER" id="PTHR23278">
    <property type="entry name" value="SIDESTEP PROTEIN"/>
    <property type="match status" value="1"/>
</dbReference>
<evidence type="ECO:0000313" key="3">
    <source>
        <dbReference type="Proteomes" id="UP000683360"/>
    </source>
</evidence>
<organism evidence="2 3">
    <name type="scientific">Mytilus edulis</name>
    <name type="common">Blue mussel</name>
    <dbReference type="NCBI Taxonomy" id="6550"/>
    <lineage>
        <taxon>Eukaryota</taxon>
        <taxon>Metazoa</taxon>
        <taxon>Spiralia</taxon>
        <taxon>Lophotrochozoa</taxon>
        <taxon>Mollusca</taxon>
        <taxon>Bivalvia</taxon>
        <taxon>Autobranchia</taxon>
        <taxon>Pteriomorphia</taxon>
        <taxon>Mytilida</taxon>
        <taxon>Mytiloidea</taxon>
        <taxon>Mytilidae</taxon>
        <taxon>Mytilinae</taxon>
        <taxon>Mytilus</taxon>
    </lineage>
</organism>
<reference evidence="2" key="1">
    <citation type="submission" date="2021-03" db="EMBL/GenBank/DDBJ databases">
        <authorList>
            <person name="Bekaert M."/>
        </authorList>
    </citation>
    <scope>NUCLEOTIDE SEQUENCE</scope>
</reference>
<evidence type="ECO:0000313" key="2">
    <source>
        <dbReference type="EMBL" id="CAG2249340.1"/>
    </source>
</evidence>
<dbReference type="PANTHER" id="PTHR23278:SF19">
    <property type="entry name" value="OBSCURIN"/>
    <property type="match status" value="1"/>
</dbReference>
<proteinExistence type="predicted"/>
<dbReference type="OrthoDB" id="10055806at2759"/>
<dbReference type="InterPro" id="IPR036179">
    <property type="entry name" value="Ig-like_dom_sf"/>
</dbReference>
<dbReference type="Pfam" id="PF07686">
    <property type="entry name" value="V-set"/>
    <property type="match status" value="1"/>
</dbReference>
<dbReference type="InterPro" id="IPR013783">
    <property type="entry name" value="Ig-like_fold"/>
</dbReference>
<dbReference type="SMART" id="SM00409">
    <property type="entry name" value="IG"/>
    <property type="match status" value="2"/>
</dbReference>
<dbReference type="InterPro" id="IPR007110">
    <property type="entry name" value="Ig-like_dom"/>
</dbReference>
<evidence type="ECO:0000259" key="1">
    <source>
        <dbReference type="PROSITE" id="PS50835"/>
    </source>
</evidence>